<gene>
    <name evidence="1" type="ORF">LCGC14_1503940</name>
</gene>
<comment type="caution">
    <text evidence="1">The sequence shown here is derived from an EMBL/GenBank/DDBJ whole genome shotgun (WGS) entry which is preliminary data.</text>
</comment>
<dbReference type="EMBL" id="LAZR01010951">
    <property type="protein sequence ID" value="KKM64188.1"/>
    <property type="molecule type" value="Genomic_DNA"/>
</dbReference>
<reference evidence="1" key="1">
    <citation type="journal article" date="2015" name="Nature">
        <title>Complex archaea that bridge the gap between prokaryotes and eukaryotes.</title>
        <authorList>
            <person name="Spang A."/>
            <person name="Saw J.H."/>
            <person name="Jorgensen S.L."/>
            <person name="Zaremba-Niedzwiedzka K."/>
            <person name="Martijn J."/>
            <person name="Lind A.E."/>
            <person name="van Eijk R."/>
            <person name="Schleper C."/>
            <person name="Guy L."/>
            <person name="Ettema T.J."/>
        </authorList>
    </citation>
    <scope>NUCLEOTIDE SEQUENCE</scope>
</reference>
<dbReference type="Gene3D" id="2.20.110.10">
    <property type="entry name" value="Histone H3 K4-specific methyltransferase SET7/9 N-terminal domain"/>
    <property type="match status" value="2"/>
</dbReference>
<proteinExistence type="predicted"/>
<dbReference type="AlphaFoldDB" id="A0A0F9J3P4"/>
<organism evidence="1">
    <name type="scientific">marine sediment metagenome</name>
    <dbReference type="NCBI Taxonomy" id="412755"/>
    <lineage>
        <taxon>unclassified sequences</taxon>
        <taxon>metagenomes</taxon>
        <taxon>ecological metagenomes</taxon>
    </lineage>
</organism>
<sequence length="422" mass="49877">TVISGTADFNDQESWLFDGTSFVYNEKGTLISKFYYEKGTLQNDALYYFSNGQIKKIVPYVDDEITGELRQYTKDGEILLKTTYKNGIKHGSNIGFFSKENIAFIEEYENNLLLNGQYFKKSRIKMATIKNGDGEKAIFKNQKIKKLIEYKNGKPEGKVQIFTLDGYLQNEYFQKDDIKEGIETEYYKKNEIPKNYKSSNPIPKLEITWSSNNIHGTIKTWYKNLKLESQKEYVHNKKNGPHFAWYENGAVMFIEEYEDDIKDLEEDIRNKFEIYRSGNINGHVVYNFDKLDSESYKIERCLINNPGFIVNLFSQWLKAIQLIYDEIRFNGKFKFNLRIGSLDKFILNITDIHFHSITDIIDFERIIYTSNLEDVNKIKEILTDIFRELLRYFCEDLNHVEEIFPYFEHQISKCLKLVFPSQ</sequence>
<protein>
    <submittedName>
        <fullName evidence="1">Uncharacterized protein</fullName>
    </submittedName>
</protein>
<name>A0A0F9J3P4_9ZZZZ</name>
<accession>A0A0F9J3P4</accession>
<dbReference type="SUPFAM" id="SSF82185">
    <property type="entry name" value="Histone H3 K4-specific methyltransferase SET7/9 N-terminal domain"/>
    <property type="match status" value="3"/>
</dbReference>
<feature type="non-terminal residue" evidence="1">
    <location>
        <position position="1"/>
    </location>
</feature>
<evidence type="ECO:0000313" key="1">
    <source>
        <dbReference type="EMBL" id="KKM64188.1"/>
    </source>
</evidence>